<evidence type="ECO:0000259" key="5">
    <source>
        <dbReference type="Pfam" id="PF08281"/>
    </source>
</evidence>
<dbReference type="RefSeq" id="WP_328939206.1">
    <property type="nucleotide sequence ID" value="NZ_CP108133.1"/>
</dbReference>
<evidence type="ECO:0000256" key="2">
    <source>
        <dbReference type="ARBA" id="ARBA00023015"/>
    </source>
</evidence>
<dbReference type="EMBL" id="CP108133">
    <property type="protein sequence ID" value="WTP53415.1"/>
    <property type="molecule type" value="Genomic_DNA"/>
</dbReference>
<keyword evidence="4" id="KW-0804">Transcription</keyword>
<reference evidence="6" key="1">
    <citation type="submission" date="2022-10" db="EMBL/GenBank/DDBJ databases">
        <title>The complete genomes of actinobacterial strains from the NBC collection.</title>
        <authorList>
            <person name="Joergensen T.S."/>
            <person name="Alvarez Arevalo M."/>
            <person name="Sterndorff E.B."/>
            <person name="Faurdal D."/>
            <person name="Vuksanovic O."/>
            <person name="Mourched A.-S."/>
            <person name="Charusanti P."/>
            <person name="Shaw S."/>
            <person name="Blin K."/>
            <person name="Weber T."/>
        </authorList>
    </citation>
    <scope>NUCLEOTIDE SEQUENCE</scope>
    <source>
        <strain evidence="6">NBC_00189</strain>
    </source>
</reference>
<name>A0ABZ1JUK8_9ACTN</name>
<dbReference type="InterPro" id="IPR013249">
    <property type="entry name" value="RNA_pol_sigma70_r4_t2"/>
</dbReference>
<accession>A0ABZ1JUK8</accession>
<dbReference type="InterPro" id="IPR009061">
    <property type="entry name" value="DNA-bd_dom_put_sf"/>
</dbReference>
<organism evidence="6 7">
    <name type="scientific">Streptomyces tauricus</name>
    <dbReference type="NCBI Taxonomy" id="68274"/>
    <lineage>
        <taxon>Bacteria</taxon>
        <taxon>Bacillati</taxon>
        <taxon>Actinomycetota</taxon>
        <taxon>Actinomycetes</taxon>
        <taxon>Kitasatosporales</taxon>
        <taxon>Streptomycetaceae</taxon>
        <taxon>Streptomyces</taxon>
        <taxon>Streptomyces aurantiacus group</taxon>
    </lineage>
</organism>
<evidence type="ECO:0000256" key="1">
    <source>
        <dbReference type="ARBA" id="ARBA00010641"/>
    </source>
</evidence>
<sequence>MTLEQIGPQDLMTYAEAARMMGVRPGTIRQWVHRGLLTPVDLGDRGPKLLHFEEVSNAGLAARNRAPRNAFQKAA</sequence>
<comment type="similarity">
    <text evidence="1">Belongs to the sigma-70 factor family. ECF subfamily.</text>
</comment>
<gene>
    <name evidence="6" type="ORF">OG288_36910</name>
</gene>
<protein>
    <submittedName>
        <fullName evidence="6">Helix-turn-helix domain-containing protein</fullName>
    </submittedName>
</protein>
<feature type="domain" description="RNA polymerase sigma factor 70 region 4 type 2" evidence="5">
    <location>
        <begin position="12"/>
        <end position="36"/>
    </location>
</feature>
<dbReference type="Proteomes" id="UP001432166">
    <property type="component" value="Chromosome"/>
</dbReference>
<dbReference type="Pfam" id="PF08281">
    <property type="entry name" value="Sigma70_r4_2"/>
    <property type="match status" value="1"/>
</dbReference>
<keyword evidence="3" id="KW-0731">Sigma factor</keyword>
<proteinExistence type="inferred from homology"/>
<dbReference type="Gene3D" id="1.10.1660.10">
    <property type="match status" value="1"/>
</dbReference>
<evidence type="ECO:0000313" key="6">
    <source>
        <dbReference type="EMBL" id="WTP53415.1"/>
    </source>
</evidence>
<evidence type="ECO:0000256" key="4">
    <source>
        <dbReference type="ARBA" id="ARBA00023163"/>
    </source>
</evidence>
<evidence type="ECO:0000313" key="7">
    <source>
        <dbReference type="Proteomes" id="UP001432166"/>
    </source>
</evidence>
<dbReference type="SUPFAM" id="SSF46955">
    <property type="entry name" value="Putative DNA-binding domain"/>
    <property type="match status" value="1"/>
</dbReference>
<keyword evidence="2" id="KW-0805">Transcription regulation</keyword>
<evidence type="ECO:0000256" key="3">
    <source>
        <dbReference type="ARBA" id="ARBA00023082"/>
    </source>
</evidence>
<keyword evidence="7" id="KW-1185">Reference proteome</keyword>